<dbReference type="Proteomes" id="UP001595829">
    <property type="component" value="Unassembled WGS sequence"/>
</dbReference>
<organism evidence="1 2">
    <name type="scientific">Streptomyces coeruleoprunus</name>
    <dbReference type="NCBI Taxonomy" id="285563"/>
    <lineage>
        <taxon>Bacteria</taxon>
        <taxon>Bacillati</taxon>
        <taxon>Actinomycetota</taxon>
        <taxon>Actinomycetes</taxon>
        <taxon>Kitasatosporales</taxon>
        <taxon>Streptomycetaceae</taxon>
        <taxon>Streptomyces</taxon>
    </lineage>
</organism>
<evidence type="ECO:0000313" key="1">
    <source>
        <dbReference type="EMBL" id="MFC5023250.1"/>
    </source>
</evidence>
<sequence length="500" mass="53160">MTVTRPAAVFDRDGEWDALVAFASDPRPEPRLGVVSGRLRQGKTYLLDALARSLGGFRFAADEAVEAESLRRLAERLAEHTGTEPAGRWRGWEDAVDALLALGEQRPVPVVLDEFPHLVQQSPALPAVLHAAYRRMADGGRGNRVRLLLSGSSHVMMKRLFCGPSPLKALVGLDLEVRPLGFRDAARFWGVGDPRLALRVHAVVGGTPAYRQAYPDGGVPEGPEDFDAWVCRTALDPRMPLFHEAERLVHEETDRWDRALCHSVLAAVALGSVTPGDVAGRVGASLGDVSHALALLRDSGLLAGEPDALRPHLTRLRVAEPLLAFEHAVVRPHRDRLGDPGGGDAREPAEAVWARARDVFESTVAAAGFAEVCRTWVRDHAAPGTFGAAPAGAAHGSLPDAGGAGHGIDAEVVVRGPGDGPGARPGRLLSVGCARWGEAMDLHHLERLRRLLSLLAERGEDVGGAVPACYSDAGFGPALRAAEAAGEVVLVGADRLYHGD</sequence>
<proteinExistence type="predicted"/>
<dbReference type="GO" id="GO:0005524">
    <property type="term" value="F:ATP binding"/>
    <property type="evidence" value="ECO:0007669"/>
    <property type="project" value="UniProtKB-KW"/>
</dbReference>
<reference evidence="2" key="1">
    <citation type="journal article" date="2019" name="Int. J. Syst. Evol. Microbiol.">
        <title>The Global Catalogue of Microorganisms (GCM) 10K type strain sequencing project: providing services to taxonomists for standard genome sequencing and annotation.</title>
        <authorList>
            <consortium name="The Broad Institute Genomics Platform"/>
            <consortium name="The Broad Institute Genome Sequencing Center for Infectious Disease"/>
            <person name="Wu L."/>
            <person name="Ma J."/>
        </authorList>
    </citation>
    <scope>NUCLEOTIDE SEQUENCE [LARGE SCALE GENOMIC DNA]</scope>
    <source>
        <strain evidence="2">CGMCC 4.1648</strain>
    </source>
</reference>
<comment type="caution">
    <text evidence="1">The sequence shown here is derived from an EMBL/GenBank/DDBJ whole genome shotgun (WGS) entry which is preliminary data.</text>
</comment>
<gene>
    <name evidence="1" type="ORF">ACFPM3_14010</name>
</gene>
<dbReference type="EMBL" id="JBHSJD010000008">
    <property type="protein sequence ID" value="MFC5023250.1"/>
    <property type="molecule type" value="Genomic_DNA"/>
</dbReference>
<keyword evidence="2" id="KW-1185">Reference proteome</keyword>
<keyword evidence="1" id="KW-0547">Nucleotide-binding</keyword>
<keyword evidence="1" id="KW-0067">ATP-binding</keyword>
<protein>
    <submittedName>
        <fullName evidence="1">ATP-binding protein</fullName>
    </submittedName>
</protein>
<evidence type="ECO:0000313" key="2">
    <source>
        <dbReference type="Proteomes" id="UP001595829"/>
    </source>
</evidence>
<dbReference type="Gene3D" id="3.40.50.300">
    <property type="entry name" value="P-loop containing nucleotide triphosphate hydrolases"/>
    <property type="match status" value="1"/>
</dbReference>
<dbReference type="PANTHER" id="PTHR34704">
    <property type="entry name" value="ATPASE"/>
    <property type="match status" value="1"/>
</dbReference>
<accession>A0ABV9XCS1</accession>
<dbReference type="PANTHER" id="PTHR34704:SF1">
    <property type="entry name" value="ATPASE"/>
    <property type="match status" value="1"/>
</dbReference>
<dbReference type="RefSeq" id="WP_345688039.1">
    <property type="nucleotide sequence ID" value="NZ_BAABIT010000001.1"/>
</dbReference>
<dbReference type="InterPro" id="IPR027417">
    <property type="entry name" value="P-loop_NTPase"/>
</dbReference>
<name>A0ABV9XCS1_9ACTN</name>
<dbReference type="SUPFAM" id="SSF52540">
    <property type="entry name" value="P-loop containing nucleoside triphosphate hydrolases"/>
    <property type="match status" value="1"/>
</dbReference>